<evidence type="ECO:0000313" key="2">
    <source>
        <dbReference type="WBParaSite" id="RSKR_0000072200.1"/>
    </source>
</evidence>
<dbReference type="Proteomes" id="UP000095286">
    <property type="component" value="Unplaced"/>
</dbReference>
<evidence type="ECO:0000313" key="1">
    <source>
        <dbReference type="Proteomes" id="UP000095286"/>
    </source>
</evidence>
<sequence length="116" mass="13703">MTSFFSKYILLLLISTTLILPTLAQMKEVNPLLRWRQSLAERSDTSRNIFIPSIQPFRRPSKTSRNCFFSPVQCQLNVKNLNRFKQIEALNNANKIQRWVNKKNIVDNFRYGKKIL</sequence>
<protein>
    <submittedName>
        <fullName evidence="2">Secreted protein</fullName>
    </submittedName>
</protein>
<proteinExistence type="predicted"/>
<dbReference type="WBParaSite" id="RSKR_0000072200.1">
    <property type="protein sequence ID" value="RSKR_0000072200.1"/>
    <property type="gene ID" value="RSKR_0000072200"/>
</dbReference>
<accession>A0AC35THJ2</accession>
<organism evidence="1 2">
    <name type="scientific">Rhabditophanes sp. KR3021</name>
    <dbReference type="NCBI Taxonomy" id="114890"/>
    <lineage>
        <taxon>Eukaryota</taxon>
        <taxon>Metazoa</taxon>
        <taxon>Ecdysozoa</taxon>
        <taxon>Nematoda</taxon>
        <taxon>Chromadorea</taxon>
        <taxon>Rhabditida</taxon>
        <taxon>Tylenchina</taxon>
        <taxon>Panagrolaimomorpha</taxon>
        <taxon>Strongyloidoidea</taxon>
        <taxon>Alloionematidae</taxon>
        <taxon>Rhabditophanes</taxon>
    </lineage>
</organism>
<reference evidence="2" key="1">
    <citation type="submission" date="2016-11" db="UniProtKB">
        <authorList>
            <consortium name="WormBaseParasite"/>
        </authorList>
    </citation>
    <scope>IDENTIFICATION</scope>
    <source>
        <strain evidence="2">KR3021</strain>
    </source>
</reference>
<name>A0AC35THJ2_9BILA</name>